<dbReference type="Gene3D" id="6.10.250.2080">
    <property type="match status" value="1"/>
</dbReference>
<dbReference type="EMBL" id="CP096983">
    <property type="protein sequence ID" value="URZ11380.1"/>
    <property type="molecule type" value="Genomic_DNA"/>
</dbReference>
<dbReference type="FunFam" id="3.40.1690.10:FF:000001">
    <property type="entry name" value="Flagellar biosynthetic protein FlhB"/>
    <property type="match status" value="1"/>
</dbReference>
<dbReference type="PRINTS" id="PR00950">
    <property type="entry name" value="TYPE3IMSPROT"/>
</dbReference>
<comment type="similarity">
    <text evidence="3">Belongs to the type III secretion exporter family.</text>
</comment>
<dbReference type="Pfam" id="PF01311">
    <property type="entry name" value="Bac_export_1"/>
    <property type="match status" value="1"/>
</dbReference>
<dbReference type="SUPFAM" id="SSF160544">
    <property type="entry name" value="EscU C-terminal domain-like"/>
    <property type="match status" value="1"/>
</dbReference>
<evidence type="ECO:0000256" key="2">
    <source>
        <dbReference type="ARBA" id="ARBA00009772"/>
    </source>
</evidence>
<keyword evidence="9 14" id="KW-1133">Transmembrane helix</keyword>
<feature type="transmembrane region" description="Helical" evidence="14">
    <location>
        <begin position="332"/>
        <end position="350"/>
    </location>
</feature>
<protein>
    <recommendedName>
        <fullName evidence="13 14">Flagellar biosynthetic protein FliR</fullName>
    </recommendedName>
</protein>
<reference evidence="15 16" key="1">
    <citation type="submission" date="2022-04" db="EMBL/GenBank/DDBJ databases">
        <title>Genome sequence of C. roseum typestrain.</title>
        <authorList>
            <person name="Poehlein A."/>
            <person name="Schoch T."/>
            <person name="Duerre P."/>
            <person name="Daniel R."/>
        </authorList>
    </citation>
    <scope>NUCLEOTIDE SEQUENCE [LARGE SCALE GENOMIC DNA]</scope>
    <source>
        <strain evidence="15 16">DSM 7320</strain>
    </source>
</reference>
<dbReference type="STRING" id="84029.CROST_36970"/>
<dbReference type="InterPro" id="IPR029025">
    <property type="entry name" value="T3SS_substrate_exporter_C"/>
</dbReference>
<dbReference type="InterPro" id="IPR006303">
    <property type="entry name" value="FliR"/>
</dbReference>
<evidence type="ECO:0000313" key="16">
    <source>
        <dbReference type="Proteomes" id="UP000190951"/>
    </source>
</evidence>
<dbReference type="InterPro" id="IPR002010">
    <property type="entry name" value="T3SS_IM_R"/>
</dbReference>
<evidence type="ECO:0000256" key="3">
    <source>
        <dbReference type="ARBA" id="ARBA00010690"/>
    </source>
</evidence>
<keyword evidence="16" id="KW-1185">Reference proteome</keyword>
<dbReference type="GO" id="GO:0006605">
    <property type="term" value="P:protein targeting"/>
    <property type="evidence" value="ECO:0007669"/>
    <property type="project" value="UniProtKB-UniRule"/>
</dbReference>
<evidence type="ECO:0000256" key="7">
    <source>
        <dbReference type="ARBA" id="ARBA00022795"/>
    </source>
</evidence>
<dbReference type="RefSeq" id="WP_077832704.1">
    <property type="nucleotide sequence ID" value="NZ_CP096983.1"/>
</dbReference>
<keyword evidence="4" id="KW-0813">Transport</keyword>
<sequence>MSIAYFTSLFMVMLRVFAFFIAFQVIFPQSFPKMLKVMLSVCVAFFVMPYIDLSQVSALNNGLLYTWQCICEILTGLILGFFANLMFLCVRIGGQFLDFQIGYSMMTAYDPTSGSSASLIERFLNMFSVVLFFSVGGNEVVIHEIVNSFKTVKLGTFVINDQSVMAAFDVFVKFFTIGFKIALPVVLVLLITDIVMGLMSRTVPQLNVMILGLPIKILLGLTCLMIILPLIANILITSFSSLPDIYKEFYKLVPVGLIVFADSEKTEEATPKKKGEARKKGQVARSKEVPLAATLVTITFIISLFGDNFFTGLRVMMQTFFQSYMTKNLTELGLRDIIIFVILNAGKFIFMFGLPIMVVGIVANIAQSGWLVTTEPIKPDFKKLNPISGFKRIFSITTVVNLLKDLVVITVLGVIGYKFLMANYGDIANLNNLMIDYIPSAYLTYIISIFRIVAVVMIVIAGFDFVYNKYKYKKDMKMTKHEVKEEAKQAEGDPEIKGKRKQKMRELLTRTMLSKVPDATVVITNPTHISVAIKYERGVDRAPTVVAKGADRTALRIKEIAKENNVPIMEDKPLARLMFKQVEVNEQIPADLYQAVAEILALVYKLNKKQG</sequence>
<feature type="transmembrane region" description="Helical" evidence="14">
    <location>
        <begin position="6"/>
        <end position="27"/>
    </location>
</feature>
<evidence type="ECO:0000256" key="6">
    <source>
        <dbReference type="ARBA" id="ARBA00022692"/>
    </source>
</evidence>
<dbReference type="Proteomes" id="UP000190951">
    <property type="component" value="Chromosome"/>
</dbReference>
<feature type="transmembrane region" description="Helical" evidence="14">
    <location>
        <begin position="289"/>
        <end position="311"/>
    </location>
</feature>
<evidence type="ECO:0000256" key="12">
    <source>
        <dbReference type="ARBA" id="ARBA00023225"/>
    </source>
</evidence>
<dbReference type="GO" id="GO:0009306">
    <property type="term" value="P:protein secretion"/>
    <property type="evidence" value="ECO:0007669"/>
    <property type="project" value="InterPro"/>
</dbReference>
<dbReference type="GO" id="GO:0009425">
    <property type="term" value="C:bacterial-type flagellum basal body"/>
    <property type="evidence" value="ECO:0007669"/>
    <property type="project" value="UniProtKB-SubCell"/>
</dbReference>
<feature type="transmembrane region" description="Helical" evidence="14">
    <location>
        <begin position="440"/>
        <end position="467"/>
    </location>
</feature>
<proteinExistence type="inferred from homology"/>
<evidence type="ECO:0000256" key="11">
    <source>
        <dbReference type="ARBA" id="ARBA00023143"/>
    </source>
</evidence>
<dbReference type="PANTHER" id="PTHR30531">
    <property type="entry name" value="FLAGELLAR BIOSYNTHETIC PROTEIN FLHB"/>
    <property type="match status" value="1"/>
</dbReference>
<evidence type="ECO:0000256" key="1">
    <source>
        <dbReference type="ARBA" id="ARBA00002578"/>
    </source>
</evidence>
<dbReference type="PANTHER" id="PTHR30531:SF12">
    <property type="entry name" value="FLAGELLAR BIOSYNTHETIC PROTEIN FLHB"/>
    <property type="match status" value="1"/>
</dbReference>
<dbReference type="AlphaFoldDB" id="A0A1S8L050"/>
<feature type="transmembrane region" description="Helical" evidence="14">
    <location>
        <begin position="217"/>
        <end position="236"/>
    </location>
</feature>
<dbReference type="GO" id="GO:0044780">
    <property type="term" value="P:bacterial-type flagellum assembly"/>
    <property type="evidence" value="ECO:0007669"/>
    <property type="project" value="UniProtKB-UniRule"/>
</dbReference>
<evidence type="ECO:0000256" key="10">
    <source>
        <dbReference type="ARBA" id="ARBA00023136"/>
    </source>
</evidence>
<dbReference type="KEGG" id="crw:CROST_020970"/>
<gene>
    <name evidence="15" type="ORF">CROST_020970</name>
</gene>
<comment type="similarity">
    <text evidence="2 14">Belongs to the FliR/MopE/SpaR family.</text>
</comment>
<feature type="transmembrane region" description="Helical" evidence="14">
    <location>
        <begin position="34"/>
        <end position="51"/>
    </location>
</feature>
<keyword evidence="7" id="KW-1005">Bacterial flagellum biogenesis</keyword>
<keyword evidence="10 14" id="KW-0472">Membrane</keyword>
<dbReference type="NCBIfam" id="NF009411">
    <property type="entry name" value="PRK12772.1"/>
    <property type="match status" value="1"/>
</dbReference>
<feature type="transmembrane region" description="Helical" evidence="14">
    <location>
        <begin position="393"/>
        <end position="420"/>
    </location>
</feature>
<accession>A0A1S8L050</accession>
<dbReference type="InterPro" id="IPR006135">
    <property type="entry name" value="T3SS_substrate_exporter"/>
</dbReference>
<comment type="function">
    <text evidence="1 14">Role in flagellar biosynthesis.</text>
</comment>
<dbReference type="GO" id="GO:0005886">
    <property type="term" value="C:plasma membrane"/>
    <property type="evidence" value="ECO:0007669"/>
    <property type="project" value="UniProtKB-SubCell"/>
</dbReference>
<keyword evidence="6 14" id="KW-0812">Transmembrane</keyword>
<evidence type="ECO:0000256" key="13">
    <source>
        <dbReference type="NCBIfam" id="TIGR01400"/>
    </source>
</evidence>
<evidence type="ECO:0000256" key="4">
    <source>
        <dbReference type="ARBA" id="ARBA00022448"/>
    </source>
</evidence>
<feature type="transmembrane region" description="Helical" evidence="14">
    <location>
        <begin position="174"/>
        <end position="196"/>
    </location>
</feature>
<keyword evidence="12" id="KW-1006">Bacterial flagellum protein export</keyword>
<comment type="subcellular location">
    <subcellularLocation>
        <location evidence="14">Cell membrane</location>
        <topology evidence="14">Multi-pass membrane protein</topology>
    </subcellularLocation>
    <subcellularLocation>
        <location evidence="14">Bacterial flagellum basal body</location>
    </subcellularLocation>
</comment>
<dbReference type="NCBIfam" id="TIGR00328">
    <property type="entry name" value="flhB"/>
    <property type="match status" value="1"/>
</dbReference>
<dbReference type="NCBIfam" id="TIGR01400">
    <property type="entry name" value="fliR"/>
    <property type="match status" value="1"/>
</dbReference>
<dbReference type="Pfam" id="PF01312">
    <property type="entry name" value="Bac_export_2"/>
    <property type="match status" value="1"/>
</dbReference>
<organism evidence="15 16">
    <name type="scientific">Clostridium felsineum</name>
    <dbReference type="NCBI Taxonomy" id="36839"/>
    <lineage>
        <taxon>Bacteria</taxon>
        <taxon>Bacillati</taxon>
        <taxon>Bacillota</taxon>
        <taxon>Clostridia</taxon>
        <taxon>Eubacteriales</taxon>
        <taxon>Clostridiaceae</taxon>
        <taxon>Clostridium</taxon>
    </lineage>
</organism>
<evidence type="ECO:0000256" key="8">
    <source>
        <dbReference type="ARBA" id="ARBA00022927"/>
    </source>
</evidence>
<dbReference type="Gene3D" id="3.40.1690.10">
    <property type="entry name" value="secretion proteins EscU"/>
    <property type="match status" value="1"/>
</dbReference>
<evidence type="ECO:0000313" key="15">
    <source>
        <dbReference type="EMBL" id="URZ11380.1"/>
    </source>
</evidence>
<keyword evidence="8" id="KW-0653">Protein transport</keyword>
<name>A0A1S8L050_9CLOT</name>
<dbReference type="InterPro" id="IPR006136">
    <property type="entry name" value="FlhB"/>
</dbReference>
<feature type="transmembrane region" description="Helical" evidence="14">
    <location>
        <begin position="123"/>
        <end position="142"/>
    </location>
</feature>
<evidence type="ECO:0000256" key="14">
    <source>
        <dbReference type="RuleBase" id="RU362071"/>
    </source>
</evidence>
<keyword evidence="11 14" id="KW-0975">Bacterial flagellum</keyword>
<evidence type="ECO:0000256" key="5">
    <source>
        <dbReference type="ARBA" id="ARBA00022475"/>
    </source>
</evidence>
<feature type="transmembrane region" description="Helical" evidence="14">
    <location>
        <begin position="63"/>
        <end position="90"/>
    </location>
</feature>
<keyword evidence="5 14" id="KW-1003">Cell membrane</keyword>
<evidence type="ECO:0000256" key="9">
    <source>
        <dbReference type="ARBA" id="ARBA00022989"/>
    </source>
</evidence>